<dbReference type="InterPro" id="IPR038765">
    <property type="entry name" value="Papain-like_cys_pep_sf"/>
</dbReference>
<keyword evidence="3" id="KW-1185">Reference proteome</keyword>
<dbReference type="SUPFAM" id="SSF54001">
    <property type="entry name" value="Cysteine proteinases"/>
    <property type="match status" value="1"/>
</dbReference>
<gene>
    <name evidence="2" type="ORF">N4T56_07070</name>
</gene>
<feature type="domain" description="Transglutaminase-like" evidence="1">
    <location>
        <begin position="79"/>
        <end position="143"/>
    </location>
</feature>
<dbReference type="Proteomes" id="UP001431192">
    <property type="component" value="Unassembled WGS sequence"/>
</dbReference>
<name>A0ABT2P0W6_9GAMM</name>
<dbReference type="PANTHER" id="PTHR33490:SF1">
    <property type="entry name" value="SLL1233 PROTEIN"/>
    <property type="match status" value="1"/>
</dbReference>
<evidence type="ECO:0000259" key="1">
    <source>
        <dbReference type="Pfam" id="PF01841"/>
    </source>
</evidence>
<organism evidence="2 3">
    <name type="scientific">Shewanella phaeophyticola</name>
    <dbReference type="NCBI Taxonomy" id="2978345"/>
    <lineage>
        <taxon>Bacteria</taxon>
        <taxon>Pseudomonadati</taxon>
        <taxon>Pseudomonadota</taxon>
        <taxon>Gammaproteobacteria</taxon>
        <taxon>Alteromonadales</taxon>
        <taxon>Shewanellaceae</taxon>
        <taxon>Shewanella</taxon>
    </lineage>
</organism>
<protein>
    <submittedName>
        <fullName evidence="2">Transglutaminase family protein</fullName>
    </submittedName>
</protein>
<comment type="caution">
    <text evidence="2">The sequence shown here is derived from an EMBL/GenBank/DDBJ whole genome shotgun (WGS) entry which is preliminary data.</text>
</comment>
<sequence length="162" mass="18614">MVFNQPTKEFSFTVDLVAEMTVINPFDFFLEDYAEEFPFVYDAVTKAELSLYLKKRKPSKKFQELIESLQPKKPLRSVDFLVAVNQAIYDLVDYGIRLEPGVQTPNDTLTKQSGSCRDSAWLLVQLFRHLGLASRFVSGYLVQLTSDQKSLDDLALSRTRLY</sequence>
<dbReference type="RefSeq" id="WP_261732718.1">
    <property type="nucleotide sequence ID" value="NZ_JAODOQ010000001.1"/>
</dbReference>
<evidence type="ECO:0000313" key="3">
    <source>
        <dbReference type="Proteomes" id="UP001431192"/>
    </source>
</evidence>
<proteinExistence type="predicted"/>
<reference evidence="2" key="1">
    <citation type="submission" date="2022-09" db="EMBL/GenBank/DDBJ databases">
        <title>Shewanella sp. KJ10-1 sp.nov, isolated from marine algae.</title>
        <authorList>
            <person name="Butt M."/>
            <person name="Lee J.K."/>
            <person name="Kim J.M."/>
            <person name="Choi D.G."/>
        </authorList>
    </citation>
    <scope>NUCLEOTIDE SEQUENCE</scope>
    <source>
        <strain evidence="2">KJ10-1</strain>
    </source>
</reference>
<dbReference type="InterPro" id="IPR002931">
    <property type="entry name" value="Transglutaminase-like"/>
</dbReference>
<dbReference type="Gene3D" id="3.10.620.30">
    <property type="match status" value="1"/>
</dbReference>
<dbReference type="PANTHER" id="PTHR33490">
    <property type="entry name" value="BLR5614 PROTEIN-RELATED"/>
    <property type="match status" value="1"/>
</dbReference>
<accession>A0ABT2P0W6</accession>
<dbReference type="EMBL" id="JAODOQ010000001">
    <property type="protein sequence ID" value="MCT8986294.1"/>
    <property type="molecule type" value="Genomic_DNA"/>
</dbReference>
<evidence type="ECO:0000313" key="2">
    <source>
        <dbReference type="EMBL" id="MCT8986294.1"/>
    </source>
</evidence>
<dbReference type="Pfam" id="PF01841">
    <property type="entry name" value="Transglut_core"/>
    <property type="match status" value="1"/>
</dbReference>